<evidence type="ECO:0000256" key="3">
    <source>
        <dbReference type="ARBA" id="ARBA00022989"/>
    </source>
</evidence>
<accession>A0A1M7ZA67</accession>
<evidence type="ECO:0000313" key="9">
    <source>
        <dbReference type="Proteomes" id="UP000186406"/>
    </source>
</evidence>
<evidence type="ECO:0000256" key="5">
    <source>
        <dbReference type="SAM" id="Coils"/>
    </source>
</evidence>
<feature type="domain" description="Multidrug resistance protein MdtA-like barrel-sandwich hybrid" evidence="6">
    <location>
        <begin position="45"/>
        <end position="188"/>
    </location>
</feature>
<keyword evidence="2" id="KW-0812">Transmembrane</keyword>
<dbReference type="RefSeq" id="WP_073625910.1">
    <property type="nucleotide sequence ID" value="NZ_FRXO01000001.1"/>
</dbReference>
<feature type="coiled-coil region" evidence="5">
    <location>
        <begin position="133"/>
        <end position="160"/>
    </location>
</feature>
<dbReference type="InterPro" id="IPR050393">
    <property type="entry name" value="MFP_Efflux_Pump"/>
</dbReference>
<dbReference type="InterPro" id="IPR058625">
    <property type="entry name" value="MdtA-like_BSH"/>
</dbReference>
<dbReference type="NCBIfam" id="TIGR01730">
    <property type="entry name" value="RND_mfp"/>
    <property type="match status" value="1"/>
</dbReference>
<name>A0A1M7ZA67_9HYPH</name>
<dbReference type="AlphaFoldDB" id="A0A1M7ZA67"/>
<dbReference type="STRING" id="1123029.SAMN02745172_00907"/>
<evidence type="ECO:0000259" key="6">
    <source>
        <dbReference type="Pfam" id="PF25917"/>
    </source>
</evidence>
<feature type="domain" description="p-hydroxybenzoic acid efflux pump subunit AaeA-like beta-barrel" evidence="7">
    <location>
        <begin position="192"/>
        <end position="287"/>
    </location>
</feature>
<dbReference type="Gene3D" id="2.40.30.170">
    <property type="match status" value="1"/>
</dbReference>
<gene>
    <name evidence="8" type="ORF">SAMN02745172_00907</name>
</gene>
<dbReference type="GO" id="GO:0022857">
    <property type="term" value="F:transmembrane transporter activity"/>
    <property type="evidence" value="ECO:0007669"/>
    <property type="project" value="InterPro"/>
</dbReference>
<proteinExistence type="inferred from homology"/>
<comment type="similarity">
    <text evidence="1">Belongs to the membrane fusion protein (MFP) (TC 8.A.1) family.</text>
</comment>
<dbReference type="SUPFAM" id="SSF111369">
    <property type="entry name" value="HlyD-like secretion proteins"/>
    <property type="match status" value="1"/>
</dbReference>
<dbReference type="InterPro" id="IPR058634">
    <property type="entry name" value="AaeA-lik-b-barrel"/>
</dbReference>
<dbReference type="EMBL" id="FRXO01000001">
    <property type="protein sequence ID" value="SHO61818.1"/>
    <property type="molecule type" value="Genomic_DNA"/>
</dbReference>
<evidence type="ECO:0000256" key="1">
    <source>
        <dbReference type="ARBA" id="ARBA00009477"/>
    </source>
</evidence>
<dbReference type="Pfam" id="PF25917">
    <property type="entry name" value="BSH_RND"/>
    <property type="match status" value="1"/>
</dbReference>
<dbReference type="InterPro" id="IPR006143">
    <property type="entry name" value="RND_pump_MFP"/>
</dbReference>
<dbReference type="Proteomes" id="UP000186406">
    <property type="component" value="Unassembled WGS sequence"/>
</dbReference>
<evidence type="ECO:0000259" key="7">
    <source>
        <dbReference type="Pfam" id="PF25963"/>
    </source>
</evidence>
<keyword evidence="9" id="KW-1185">Reference proteome</keyword>
<evidence type="ECO:0000313" key="8">
    <source>
        <dbReference type="EMBL" id="SHO61818.1"/>
    </source>
</evidence>
<protein>
    <submittedName>
        <fullName evidence="8">RND family efflux transporter, MFP subunit</fullName>
    </submittedName>
</protein>
<dbReference type="GO" id="GO:0016020">
    <property type="term" value="C:membrane"/>
    <property type="evidence" value="ECO:0007669"/>
    <property type="project" value="InterPro"/>
</dbReference>
<keyword evidence="5" id="KW-0175">Coiled coil</keyword>
<dbReference type="OrthoDB" id="9811754at2"/>
<organism evidence="8 9">
    <name type="scientific">Pseudoxanthobacter soli DSM 19599</name>
    <dbReference type="NCBI Taxonomy" id="1123029"/>
    <lineage>
        <taxon>Bacteria</taxon>
        <taxon>Pseudomonadati</taxon>
        <taxon>Pseudomonadota</taxon>
        <taxon>Alphaproteobacteria</taxon>
        <taxon>Hyphomicrobiales</taxon>
        <taxon>Segnochrobactraceae</taxon>
        <taxon>Pseudoxanthobacter</taxon>
    </lineage>
</organism>
<evidence type="ECO:0000256" key="2">
    <source>
        <dbReference type="ARBA" id="ARBA00022692"/>
    </source>
</evidence>
<evidence type="ECO:0000256" key="4">
    <source>
        <dbReference type="ARBA" id="ARBA00023136"/>
    </source>
</evidence>
<dbReference type="Pfam" id="PF25963">
    <property type="entry name" value="Beta-barrel_AAEA"/>
    <property type="match status" value="1"/>
</dbReference>
<dbReference type="PANTHER" id="PTHR30367:SF12">
    <property type="entry name" value="P-HYDROXYBENZOIC ACID EFFLUX PUMP SUBUNIT AAEA"/>
    <property type="match status" value="1"/>
</dbReference>
<sequence length="297" mass="31762">MAVTSRGIRMVVTLVVVAAAVLVGWRLWAFYTLAPWTRDARVLANVVEIAPDVSGLIDAINVKDNQEIRKGDVLFVIDRQRFQVAVQQAQAAVAQRRQALTLAQDDADRDSRLRASDTSAISVENVEKSTTRAAEAGADLAAAEATLASAEIDLTRAEVRSPVDGYVTNLTATVGDYARVGNGVLAVVDRHSFYVYAYFMETKLPFIRVGDAATVTLMAGDAQIEGKVEGISRAIGDANATAGLLARVDPEFEWIRLAQRIPVRIRLGEVPEGVPLISGLSATVVVHPGGTGPQVAE</sequence>
<keyword evidence="3" id="KW-1133">Transmembrane helix</keyword>
<reference evidence="8 9" key="1">
    <citation type="submission" date="2016-12" db="EMBL/GenBank/DDBJ databases">
        <authorList>
            <person name="Song W.-J."/>
            <person name="Kurnit D.M."/>
        </authorList>
    </citation>
    <scope>NUCLEOTIDE SEQUENCE [LARGE SCALE GENOMIC DNA]</scope>
    <source>
        <strain evidence="8 9">DSM 19599</strain>
    </source>
</reference>
<dbReference type="Gene3D" id="2.40.50.100">
    <property type="match status" value="1"/>
</dbReference>
<keyword evidence="4" id="KW-0472">Membrane</keyword>
<dbReference type="PANTHER" id="PTHR30367">
    <property type="entry name" value="P-HYDROXYBENZOIC ACID EFFLUX PUMP SUBUNIT AAEA-RELATED"/>
    <property type="match status" value="1"/>
</dbReference>